<evidence type="ECO:0000313" key="2">
    <source>
        <dbReference type="EMBL" id="STP08703.1"/>
    </source>
</evidence>
<name>A0A377JMC0_9HELI</name>
<dbReference type="AlphaFoldDB" id="A0A377JMC0"/>
<feature type="transmembrane region" description="Helical" evidence="1">
    <location>
        <begin position="6"/>
        <end position="26"/>
    </location>
</feature>
<dbReference type="EMBL" id="UGHZ01000001">
    <property type="protein sequence ID" value="STP08703.1"/>
    <property type="molecule type" value="Genomic_DNA"/>
</dbReference>
<proteinExistence type="predicted"/>
<protein>
    <submittedName>
        <fullName evidence="2">Uncharacterized protein</fullName>
    </submittedName>
</protein>
<keyword evidence="1" id="KW-0812">Transmembrane</keyword>
<keyword evidence="1" id="KW-0472">Membrane</keyword>
<organism evidence="2 3">
    <name type="scientific">Helicobacter cinaedi</name>
    <dbReference type="NCBI Taxonomy" id="213"/>
    <lineage>
        <taxon>Bacteria</taxon>
        <taxon>Pseudomonadati</taxon>
        <taxon>Campylobacterota</taxon>
        <taxon>Epsilonproteobacteria</taxon>
        <taxon>Campylobacterales</taxon>
        <taxon>Helicobacteraceae</taxon>
        <taxon>Helicobacter</taxon>
    </lineage>
</organism>
<gene>
    <name evidence="2" type="ORF">NCTC12221_00116</name>
</gene>
<dbReference type="Proteomes" id="UP000255335">
    <property type="component" value="Unassembled WGS sequence"/>
</dbReference>
<sequence length="34" mass="4091">MGTSIFMLILWPVVIYVCYKFIMLNITHTEKQEK</sequence>
<reference evidence="2 3" key="1">
    <citation type="submission" date="2018-06" db="EMBL/GenBank/DDBJ databases">
        <authorList>
            <consortium name="Pathogen Informatics"/>
            <person name="Doyle S."/>
        </authorList>
    </citation>
    <scope>NUCLEOTIDE SEQUENCE [LARGE SCALE GENOMIC DNA]</scope>
    <source>
        <strain evidence="2 3">NCTC12221</strain>
    </source>
</reference>
<evidence type="ECO:0000313" key="3">
    <source>
        <dbReference type="Proteomes" id="UP000255335"/>
    </source>
</evidence>
<keyword evidence="1" id="KW-1133">Transmembrane helix</keyword>
<accession>A0A377JMC0</accession>
<evidence type="ECO:0000256" key="1">
    <source>
        <dbReference type="SAM" id="Phobius"/>
    </source>
</evidence>